<name>A0A2Z5H4D8_9CAUD</name>
<dbReference type="InterPro" id="IPR016412">
    <property type="entry name" value="RNA_pol_inhibitor"/>
</dbReference>
<reference evidence="1" key="1">
    <citation type="submission" date="2018-05" db="EMBL/GenBank/DDBJ databases">
        <title>Genome sequence of Escherichia coli phage SRT7.</title>
        <authorList>
            <person name="Fan X."/>
            <person name="Zhao K."/>
            <person name="Song S."/>
            <person name="Zhao Z."/>
        </authorList>
    </citation>
    <scope>NUCLEOTIDE SEQUENCE [LARGE SCALE GENOMIC DNA]</scope>
</reference>
<dbReference type="KEGG" id="vg:54995221"/>
<dbReference type="Pfam" id="PF16857">
    <property type="entry name" value="RNA_pol_inhib"/>
    <property type="match status" value="1"/>
</dbReference>
<evidence type="ECO:0000313" key="1">
    <source>
        <dbReference type="EMBL" id="AXC34597.1"/>
    </source>
</evidence>
<accession>A0A2Z5H4D8</accession>
<dbReference type="Proteomes" id="UP000252591">
    <property type="component" value="Segment"/>
</dbReference>
<evidence type="ECO:0000313" key="2">
    <source>
        <dbReference type="Proteomes" id="UP000252591"/>
    </source>
</evidence>
<dbReference type="GeneID" id="54995221"/>
<dbReference type="Gene3D" id="3.10.20.510">
    <property type="entry name" value="RNA polymerase inhibitor"/>
    <property type="match status" value="1"/>
</dbReference>
<proteinExistence type="predicted"/>
<evidence type="ECO:0008006" key="3">
    <source>
        <dbReference type="Google" id="ProtNLM"/>
    </source>
</evidence>
<keyword evidence="2" id="KW-1185">Reference proteome</keyword>
<protein>
    <recommendedName>
        <fullName evidence="3">Host RNA polymerase inhibitor</fullName>
    </recommendedName>
</protein>
<dbReference type="EMBL" id="MH370477">
    <property type="protein sequence ID" value="AXC34597.1"/>
    <property type="molecule type" value="Genomic_DNA"/>
</dbReference>
<sequence>MTIEKGRLVPTDKKYFVTLSYVDGELEVPVFAGSLEEAHDLATFKYTPVGFEVLRVRPAV</sequence>
<dbReference type="RefSeq" id="YP_009804627.1">
    <property type="nucleotide sequence ID" value="NC_048002.1"/>
</dbReference>
<dbReference type="InterPro" id="IPR038715">
    <property type="entry name" value="RNA_pol_inhibitor_sf"/>
</dbReference>
<organism evidence="1 2">
    <name type="scientific">Escherichia phage SRT7</name>
    <dbReference type="NCBI Taxonomy" id="2268589"/>
    <lineage>
        <taxon>Viruses</taxon>
        <taxon>Duplodnaviria</taxon>
        <taxon>Heunggongvirae</taxon>
        <taxon>Uroviricota</taxon>
        <taxon>Caudoviricetes</taxon>
        <taxon>Autographivirales</taxon>
        <taxon>Autotranscriptaviridae</taxon>
        <taxon>Studiervirinae</taxon>
        <taxon>Foetvirus</taxon>
        <taxon>Foetvirus P1723</taxon>
        <taxon>Foetvirus SRT7</taxon>
    </lineage>
</organism>